<dbReference type="EMBL" id="QXFV01000406">
    <property type="protein sequence ID" value="KAE9038518.1"/>
    <property type="molecule type" value="Genomic_DNA"/>
</dbReference>
<evidence type="ECO:0000313" key="1">
    <source>
        <dbReference type="EMBL" id="KAE9038518.1"/>
    </source>
</evidence>
<dbReference type="AlphaFoldDB" id="A0A6A3MZ86"/>
<name>A0A6A3MZ86_9STRA</name>
<reference evidence="1 2" key="1">
    <citation type="submission" date="2018-09" db="EMBL/GenBank/DDBJ databases">
        <title>Genomic investigation of the strawberry pathogen Phytophthora fragariae indicates pathogenicity is determined by transcriptional variation in three key races.</title>
        <authorList>
            <person name="Adams T.M."/>
            <person name="Armitage A.D."/>
            <person name="Sobczyk M.K."/>
            <person name="Bates H.J."/>
            <person name="Dunwell J.M."/>
            <person name="Nellist C.F."/>
            <person name="Harrison R.J."/>
        </authorList>
    </citation>
    <scope>NUCLEOTIDE SEQUENCE [LARGE SCALE GENOMIC DNA]</scope>
    <source>
        <strain evidence="1 2">SCRP249</strain>
    </source>
</reference>
<comment type="caution">
    <text evidence="1">The sequence shown here is derived from an EMBL/GenBank/DDBJ whole genome shotgun (WGS) entry which is preliminary data.</text>
</comment>
<organism evidence="1 2">
    <name type="scientific">Phytophthora rubi</name>
    <dbReference type="NCBI Taxonomy" id="129364"/>
    <lineage>
        <taxon>Eukaryota</taxon>
        <taxon>Sar</taxon>
        <taxon>Stramenopiles</taxon>
        <taxon>Oomycota</taxon>
        <taxon>Peronosporomycetes</taxon>
        <taxon>Peronosporales</taxon>
        <taxon>Peronosporaceae</taxon>
        <taxon>Phytophthora</taxon>
    </lineage>
</organism>
<dbReference type="Proteomes" id="UP000429607">
    <property type="component" value="Unassembled WGS sequence"/>
</dbReference>
<protein>
    <submittedName>
        <fullName evidence="1">Uncharacterized protein</fullName>
    </submittedName>
</protein>
<sequence>MNALSKAQASSRRDGRAVGTCLDASAESVHSLNVIIGFECSTLMICGNVGNCTKQSRRTDDNYDISDQIEKLVYEHTVSDEQLFSFGWERGNEGDQMC</sequence>
<gene>
    <name evidence="1" type="ORF">PR001_g7923</name>
</gene>
<evidence type="ECO:0000313" key="2">
    <source>
        <dbReference type="Proteomes" id="UP000429607"/>
    </source>
</evidence>
<proteinExistence type="predicted"/>
<accession>A0A6A3MZ86</accession>